<dbReference type="EMBL" id="JAINUF010000001">
    <property type="protein sequence ID" value="KAJ8381275.1"/>
    <property type="molecule type" value="Genomic_DNA"/>
</dbReference>
<feature type="transmembrane region" description="Helical" evidence="1">
    <location>
        <begin position="29"/>
        <end position="51"/>
    </location>
</feature>
<name>A0A9Q1GBS0_SYNKA</name>
<reference evidence="2" key="1">
    <citation type="journal article" date="2023" name="Science">
        <title>Genome structures resolve the early diversification of teleost fishes.</title>
        <authorList>
            <person name="Parey E."/>
            <person name="Louis A."/>
            <person name="Montfort J."/>
            <person name="Bouchez O."/>
            <person name="Roques C."/>
            <person name="Iampietro C."/>
            <person name="Lluch J."/>
            <person name="Castinel A."/>
            <person name="Donnadieu C."/>
            <person name="Desvignes T."/>
            <person name="Floi Bucao C."/>
            <person name="Jouanno E."/>
            <person name="Wen M."/>
            <person name="Mejri S."/>
            <person name="Dirks R."/>
            <person name="Jansen H."/>
            <person name="Henkel C."/>
            <person name="Chen W.J."/>
            <person name="Zahm M."/>
            <person name="Cabau C."/>
            <person name="Klopp C."/>
            <person name="Thompson A.W."/>
            <person name="Robinson-Rechavi M."/>
            <person name="Braasch I."/>
            <person name="Lecointre G."/>
            <person name="Bobe J."/>
            <person name="Postlethwait J.H."/>
            <person name="Berthelot C."/>
            <person name="Roest Crollius H."/>
            <person name="Guiguen Y."/>
        </authorList>
    </citation>
    <scope>NUCLEOTIDE SEQUENCE</scope>
    <source>
        <strain evidence="2">WJC10195</strain>
    </source>
</reference>
<accession>A0A9Q1GBS0</accession>
<sequence length="111" mass="12723">MRAAPLPQRVDGILLLRLFKRNNLLTYKFYLRLMGMLAAAAAVIPLGLLSLRPFQVWVNGLHLDPKWHRNRKINEEFRRITTVNLETTFMAKLDQYTPEIMSVVSSRGGAA</sequence>
<evidence type="ECO:0000256" key="1">
    <source>
        <dbReference type="SAM" id="Phobius"/>
    </source>
</evidence>
<evidence type="ECO:0000313" key="2">
    <source>
        <dbReference type="EMBL" id="KAJ8381275.1"/>
    </source>
</evidence>
<keyword evidence="3" id="KW-1185">Reference proteome</keyword>
<organism evidence="2 3">
    <name type="scientific">Synaphobranchus kaupii</name>
    <name type="common">Kaup's arrowtooth eel</name>
    <dbReference type="NCBI Taxonomy" id="118154"/>
    <lineage>
        <taxon>Eukaryota</taxon>
        <taxon>Metazoa</taxon>
        <taxon>Chordata</taxon>
        <taxon>Craniata</taxon>
        <taxon>Vertebrata</taxon>
        <taxon>Euteleostomi</taxon>
        <taxon>Actinopterygii</taxon>
        <taxon>Neopterygii</taxon>
        <taxon>Teleostei</taxon>
        <taxon>Anguilliformes</taxon>
        <taxon>Synaphobranchidae</taxon>
        <taxon>Synaphobranchus</taxon>
    </lineage>
</organism>
<comment type="caution">
    <text evidence="2">The sequence shown here is derived from an EMBL/GenBank/DDBJ whole genome shotgun (WGS) entry which is preliminary data.</text>
</comment>
<dbReference type="AlphaFoldDB" id="A0A9Q1GBS0"/>
<dbReference type="Proteomes" id="UP001152622">
    <property type="component" value="Chromosome 1"/>
</dbReference>
<proteinExistence type="predicted"/>
<evidence type="ECO:0000313" key="3">
    <source>
        <dbReference type="Proteomes" id="UP001152622"/>
    </source>
</evidence>
<gene>
    <name evidence="2" type="ORF">SKAU_G00020530</name>
</gene>
<keyword evidence="1" id="KW-0472">Membrane</keyword>
<dbReference type="OrthoDB" id="8839291at2759"/>
<protein>
    <submittedName>
        <fullName evidence="2">Uncharacterized protein</fullName>
    </submittedName>
</protein>
<keyword evidence="1" id="KW-0812">Transmembrane</keyword>
<keyword evidence="1" id="KW-1133">Transmembrane helix</keyword>